<evidence type="ECO:0000256" key="1">
    <source>
        <dbReference type="ARBA" id="ARBA00004383"/>
    </source>
</evidence>
<keyword evidence="5" id="KW-0997">Cell inner membrane</keyword>
<dbReference type="NCBIfam" id="TIGR01352">
    <property type="entry name" value="tonB_Cterm"/>
    <property type="match status" value="1"/>
</dbReference>
<dbReference type="RefSeq" id="WP_144352059.1">
    <property type="nucleotide sequence ID" value="NZ_CP036259.1"/>
</dbReference>
<dbReference type="PANTHER" id="PTHR33446:SF2">
    <property type="entry name" value="PROTEIN TONB"/>
    <property type="match status" value="1"/>
</dbReference>
<proteinExistence type="inferred from homology"/>
<evidence type="ECO:0000256" key="6">
    <source>
        <dbReference type="ARBA" id="ARBA00022692"/>
    </source>
</evidence>
<evidence type="ECO:0000313" key="13">
    <source>
        <dbReference type="EMBL" id="QDR82694.1"/>
    </source>
</evidence>
<feature type="region of interest" description="Disordered" evidence="10">
    <location>
        <begin position="52"/>
        <end position="83"/>
    </location>
</feature>
<comment type="subcellular location">
    <subcellularLocation>
        <location evidence="1">Cell inner membrane</location>
        <topology evidence="1">Single-pass membrane protein</topology>
        <orientation evidence="1">Periplasmic side</orientation>
    </subcellularLocation>
</comment>
<evidence type="ECO:0000256" key="8">
    <source>
        <dbReference type="ARBA" id="ARBA00022989"/>
    </source>
</evidence>
<organism evidence="13 14">
    <name type="scientific">Sporomusa termitida</name>
    <dbReference type="NCBI Taxonomy" id="2377"/>
    <lineage>
        <taxon>Bacteria</taxon>
        <taxon>Bacillati</taxon>
        <taxon>Bacillota</taxon>
        <taxon>Negativicutes</taxon>
        <taxon>Selenomonadales</taxon>
        <taxon>Sporomusaceae</taxon>
        <taxon>Sporomusa</taxon>
    </lineage>
</organism>
<evidence type="ECO:0000256" key="10">
    <source>
        <dbReference type="SAM" id="MobiDB-lite"/>
    </source>
</evidence>
<feature type="transmembrane region" description="Helical" evidence="11">
    <location>
        <begin position="12"/>
        <end position="34"/>
    </location>
</feature>
<evidence type="ECO:0000256" key="3">
    <source>
        <dbReference type="ARBA" id="ARBA00022448"/>
    </source>
</evidence>
<evidence type="ECO:0000313" key="14">
    <source>
        <dbReference type="Proteomes" id="UP000320776"/>
    </source>
</evidence>
<evidence type="ECO:0000256" key="2">
    <source>
        <dbReference type="ARBA" id="ARBA00006555"/>
    </source>
</evidence>
<feature type="domain" description="TonB C-terminal" evidence="12">
    <location>
        <begin position="153"/>
        <end position="239"/>
    </location>
</feature>
<dbReference type="InterPro" id="IPR037682">
    <property type="entry name" value="TonB_C"/>
</dbReference>
<dbReference type="Proteomes" id="UP000320776">
    <property type="component" value="Chromosome"/>
</dbReference>
<accession>A0A517DZA9</accession>
<evidence type="ECO:0000256" key="7">
    <source>
        <dbReference type="ARBA" id="ARBA00022927"/>
    </source>
</evidence>
<keyword evidence="7" id="KW-0653">Protein transport</keyword>
<evidence type="ECO:0000259" key="12">
    <source>
        <dbReference type="PROSITE" id="PS52015"/>
    </source>
</evidence>
<dbReference type="OrthoDB" id="1632178at2"/>
<keyword evidence="6 11" id="KW-0812">Transmembrane</keyword>
<dbReference type="GO" id="GO:0031992">
    <property type="term" value="F:energy transducer activity"/>
    <property type="evidence" value="ECO:0007669"/>
    <property type="project" value="TreeGrafter"/>
</dbReference>
<reference evidence="13 14" key="1">
    <citation type="submission" date="2019-02" db="EMBL/GenBank/DDBJ databases">
        <title>Closed genome of Sporomusa termitida DSM 4440.</title>
        <authorList>
            <person name="Poehlein A."/>
            <person name="Daniel R."/>
        </authorList>
    </citation>
    <scope>NUCLEOTIDE SEQUENCE [LARGE SCALE GENOMIC DNA]</scope>
    <source>
        <strain evidence="13 14">DSM 4440</strain>
    </source>
</reference>
<dbReference type="GO" id="GO:0015031">
    <property type="term" value="P:protein transport"/>
    <property type="evidence" value="ECO:0007669"/>
    <property type="project" value="UniProtKB-KW"/>
</dbReference>
<keyword evidence="3" id="KW-0813">Transport</keyword>
<dbReference type="PROSITE" id="PS52015">
    <property type="entry name" value="TONB_CTD"/>
    <property type="match status" value="1"/>
</dbReference>
<dbReference type="SUPFAM" id="SSF74653">
    <property type="entry name" value="TolA/TonB C-terminal domain"/>
    <property type="match status" value="1"/>
</dbReference>
<keyword evidence="9 11" id="KW-0472">Membrane</keyword>
<keyword evidence="8 11" id="KW-1133">Transmembrane helix</keyword>
<evidence type="ECO:0000256" key="11">
    <source>
        <dbReference type="SAM" id="Phobius"/>
    </source>
</evidence>
<keyword evidence="14" id="KW-1185">Reference proteome</keyword>
<dbReference type="GO" id="GO:0055085">
    <property type="term" value="P:transmembrane transport"/>
    <property type="evidence" value="ECO:0007669"/>
    <property type="project" value="InterPro"/>
</dbReference>
<dbReference type="GO" id="GO:0098797">
    <property type="term" value="C:plasma membrane protein complex"/>
    <property type="evidence" value="ECO:0007669"/>
    <property type="project" value="TreeGrafter"/>
</dbReference>
<evidence type="ECO:0000256" key="9">
    <source>
        <dbReference type="ARBA" id="ARBA00023136"/>
    </source>
</evidence>
<sequence length="239" mass="24115">MTEYCSWRRAFLYSGLFHLAVAICFGLVFSGNMIHRPEAEYVIDLDMVDYQQGSGQAGGGTPQPAEVQPEPEPEPETPPEPAALAPESIAVPAAAPVAAPAAAAKTSIAGSSGAGSGAGDGDGAGDGRGYGEGSGYGAGSGSSGVAGPGSGPFDFNGFANAVDANKQYPYMAVKRNMQGTVTVAVTLDADGNLVSASTVGSATRLLEQAALQAIRAVCPYPNALKAPVSFTTTVHFVLK</sequence>
<evidence type="ECO:0000256" key="4">
    <source>
        <dbReference type="ARBA" id="ARBA00022475"/>
    </source>
</evidence>
<keyword evidence="4" id="KW-1003">Cell membrane</keyword>
<dbReference type="Gene3D" id="3.30.1150.10">
    <property type="match status" value="1"/>
</dbReference>
<dbReference type="InterPro" id="IPR006260">
    <property type="entry name" value="TonB/TolA_C"/>
</dbReference>
<dbReference type="Pfam" id="PF03544">
    <property type="entry name" value="TonB_C"/>
    <property type="match status" value="1"/>
</dbReference>
<comment type="similarity">
    <text evidence="2">Belongs to the TonB family.</text>
</comment>
<dbReference type="AlphaFoldDB" id="A0A517DZA9"/>
<dbReference type="EMBL" id="CP036259">
    <property type="protein sequence ID" value="QDR82694.1"/>
    <property type="molecule type" value="Genomic_DNA"/>
</dbReference>
<evidence type="ECO:0000256" key="5">
    <source>
        <dbReference type="ARBA" id="ARBA00022519"/>
    </source>
</evidence>
<dbReference type="KEGG" id="sted:SPTER_41240"/>
<dbReference type="InterPro" id="IPR051045">
    <property type="entry name" value="TonB-dependent_transducer"/>
</dbReference>
<protein>
    <recommendedName>
        <fullName evidence="12">TonB C-terminal domain-containing protein</fullName>
    </recommendedName>
</protein>
<name>A0A517DZA9_9FIRM</name>
<gene>
    <name evidence="13" type="ORF">SPTER_41240</name>
</gene>
<feature type="region of interest" description="Disordered" evidence="10">
    <location>
        <begin position="108"/>
        <end position="130"/>
    </location>
</feature>
<dbReference type="PANTHER" id="PTHR33446">
    <property type="entry name" value="PROTEIN TONB-RELATED"/>
    <property type="match status" value="1"/>
</dbReference>
<feature type="compositionally biased region" description="Gly residues" evidence="10">
    <location>
        <begin position="112"/>
        <end position="130"/>
    </location>
</feature>